<evidence type="ECO:0000259" key="2">
    <source>
        <dbReference type="Pfam" id="PF00857"/>
    </source>
</evidence>
<dbReference type="SUPFAM" id="SSF52499">
    <property type="entry name" value="Isochorismatase-like hydrolases"/>
    <property type="match status" value="1"/>
</dbReference>
<proteinExistence type="predicted"/>
<dbReference type="GO" id="GO:0016787">
    <property type="term" value="F:hydrolase activity"/>
    <property type="evidence" value="ECO:0007669"/>
    <property type="project" value="UniProtKB-KW"/>
</dbReference>
<dbReference type="InterPro" id="IPR050272">
    <property type="entry name" value="Isochorismatase-like_hydrls"/>
</dbReference>
<feature type="domain" description="Isochorismatase-like" evidence="2">
    <location>
        <begin position="4"/>
        <end position="163"/>
    </location>
</feature>
<dbReference type="InterPro" id="IPR036380">
    <property type="entry name" value="Isochorismatase-like_sf"/>
</dbReference>
<keyword evidence="1" id="KW-0378">Hydrolase</keyword>
<accession>A0AB39IGG8</accession>
<sequence>MTKTALLIIDVQNSFLHRPFWQETDVPAFQCALLQLIEGCRQQGVAIVDIFHVSQGAFSLESGYVTRQAFLTHQPDIQFVKHVHNALTESGLQDWLQQQGIDHLIISGIRTEQCCETTARVASDLGYQVTFVTEATLTFPMTHNGITLNSAELKHRTETVLTHRFAAIRSVEDCLADLRNAASEAQ</sequence>
<gene>
    <name evidence="3" type="ORF">LF923_0000305</name>
</gene>
<protein>
    <submittedName>
        <fullName evidence="3">Isochorismatase family protein</fullName>
    </submittedName>
</protein>
<dbReference type="RefSeq" id="WP_226100661.1">
    <property type="nucleotide sequence ID" value="NZ_CP162411.1"/>
</dbReference>
<dbReference type="PANTHER" id="PTHR43540:SF6">
    <property type="entry name" value="ISOCHORISMATASE-LIKE DOMAIN-CONTAINING PROTEIN"/>
    <property type="match status" value="1"/>
</dbReference>
<dbReference type="Pfam" id="PF00857">
    <property type="entry name" value="Isochorismatase"/>
    <property type="match status" value="1"/>
</dbReference>
<organism evidence="3">
    <name type="scientific">Dickeya oryzae</name>
    <dbReference type="NCBI Taxonomy" id="1240404"/>
    <lineage>
        <taxon>Bacteria</taxon>
        <taxon>Pseudomonadati</taxon>
        <taxon>Pseudomonadota</taxon>
        <taxon>Gammaproteobacteria</taxon>
        <taxon>Enterobacterales</taxon>
        <taxon>Pectobacteriaceae</taxon>
        <taxon>Dickeya</taxon>
    </lineage>
</organism>
<dbReference type="AlphaFoldDB" id="A0AB39IGG8"/>
<reference evidence="3" key="1">
    <citation type="submission" date="2024-07" db="EMBL/GenBank/DDBJ databases">
        <authorList>
            <person name="Pedron J."/>
        </authorList>
    </citation>
    <scope>NUCLEOTIDE SEQUENCE</scope>
    <source>
        <strain evidence="3">A642-S2-A17</strain>
    </source>
</reference>
<evidence type="ECO:0000313" key="3">
    <source>
        <dbReference type="EMBL" id="XDL14770.1"/>
    </source>
</evidence>
<evidence type="ECO:0000256" key="1">
    <source>
        <dbReference type="ARBA" id="ARBA00022801"/>
    </source>
</evidence>
<dbReference type="InterPro" id="IPR000868">
    <property type="entry name" value="Isochorismatase-like_dom"/>
</dbReference>
<name>A0AB39IGG8_9GAMM</name>
<dbReference type="PANTHER" id="PTHR43540">
    <property type="entry name" value="PEROXYUREIDOACRYLATE/UREIDOACRYLATE AMIDOHYDROLASE-RELATED"/>
    <property type="match status" value="1"/>
</dbReference>
<dbReference type="EMBL" id="CP162411">
    <property type="protein sequence ID" value="XDL14770.1"/>
    <property type="molecule type" value="Genomic_DNA"/>
</dbReference>
<dbReference type="Gene3D" id="3.40.50.850">
    <property type="entry name" value="Isochorismatase-like"/>
    <property type="match status" value="1"/>
</dbReference>